<dbReference type="AlphaFoldDB" id="A0A6L2J5H2"/>
<comment type="caution">
    <text evidence="2">The sequence shown here is derived from an EMBL/GenBank/DDBJ whole genome shotgun (WGS) entry which is preliminary data.</text>
</comment>
<feature type="compositionally biased region" description="Basic residues" evidence="1">
    <location>
        <begin position="375"/>
        <end position="386"/>
    </location>
</feature>
<evidence type="ECO:0008006" key="3">
    <source>
        <dbReference type="Google" id="ProtNLM"/>
    </source>
</evidence>
<reference evidence="2" key="1">
    <citation type="journal article" date="2019" name="Sci. Rep.">
        <title>Draft genome of Tanacetum cinerariifolium, the natural source of mosquito coil.</title>
        <authorList>
            <person name="Yamashiro T."/>
            <person name="Shiraishi A."/>
            <person name="Satake H."/>
            <person name="Nakayama K."/>
        </authorList>
    </citation>
    <scope>NUCLEOTIDE SEQUENCE</scope>
</reference>
<evidence type="ECO:0000313" key="2">
    <source>
        <dbReference type="EMBL" id="GEU32239.1"/>
    </source>
</evidence>
<protein>
    <recommendedName>
        <fullName evidence="3">Retrovirus-related Pol polyprotein from transposon TNT 1-94</fullName>
    </recommendedName>
</protein>
<feature type="region of interest" description="Disordered" evidence="1">
    <location>
        <begin position="175"/>
        <end position="205"/>
    </location>
</feature>
<name>A0A6L2J5H2_TANCI</name>
<feature type="region of interest" description="Disordered" evidence="1">
    <location>
        <begin position="340"/>
        <end position="407"/>
    </location>
</feature>
<evidence type="ECO:0000256" key="1">
    <source>
        <dbReference type="SAM" id="MobiDB-lite"/>
    </source>
</evidence>
<dbReference type="EMBL" id="BKCJ010000333">
    <property type="protein sequence ID" value="GEU32239.1"/>
    <property type="molecule type" value="Genomic_DNA"/>
</dbReference>
<gene>
    <name evidence="2" type="ORF">Tci_004217</name>
</gene>
<accession>A0A6L2J5H2</accession>
<proteinExistence type="predicted"/>
<sequence length="600" mass="67967">MMGVLTHFLGFQINQSERGILIIQEKYVKDLLKKYDINGSSVKTPMVPPNNFVHDLNGIYVNESQYRDSDYVGCNMDRKSTAGDIELHFIPTRYQLADIFTKPLDEPTFKRLICELEVGVTTFRNAIGKNYLSHSSEYAEPPSIEIMEGCGNDNVTLNFTQIFSIHNWALKANQAEATKSPTDHSKETQSSSANDLNPSQPPTSTLVVAGLHKEGQQATCGPTALGVTRHDTSAAFTTEFDLDKSNPNDLVSQQQEKTKFASEGLETILAKPTTGKGASYIEKEIEYAEKQFNTFPDLSSFDDTKKEIKLEDVSKLVLNLDVDFMDLDSPEDDQPIIVEDVKKEEPEEPKETEDASASHPPYPSPSKRSPQPKGKLIKKDKGKKSMSSKDAEEEDIESDSNKKANLIGPIGESYKKKKLKKFDFITKEGDHIHFTEEQIKEQKRIEESVKVDLAKQEVEVGKKELVDLLASDLHLSEWREVMQACPNRKAAGWSTVYGSTKKFKSSVKYEDYPAGTVLNEPYMDMILFNYVQRQDFVTIEDFRDFSNEMLYTLQEIFFILHQGPRLGDHARTFSSLLLDEVDKRNLNPLKKIRAIKQLRQ</sequence>
<feature type="compositionally biased region" description="Polar residues" evidence="1">
    <location>
        <begin position="188"/>
        <end position="205"/>
    </location>
</feature>
<organism evidence="2">
    <name type="scientific">Tanacetum cinerariifolium</name>
    <name type="common">Dalmatian daisy</name>
    <name type="synonym">Chrysanthemum cinerariifolium</name>
    <dbReference type="NCBI Taxonomy" id="118510"/>
    <lineage>
        <taxon>Eukaryota</taxon>
        <taxon>Viridiplantae</taxon>
        <taxon>Streptophyta</taxon>
        <taxon>Embryophyta</taxon>
        <taxon>Tracheophyta</taxon>
        <taxon>Spermatophyta</taxon>
        <taxon>Magnoliopsida</taxon>
        <taxon>eudicotyledons</taxon>
        <taxon>Gunneridae</taxon>
        <taxon>Pentapetalae</taxon>
        <taxon>asterids</taxon>
        <taxon>campanulids</taxon>
        <taxon>Asterales</taxon>
        <taxon>Asteraceae</taxon>
        <taxon>Asteroideae</taxon>
        <taxon>Anthemideae</taxon>
        <taxon>Anthemidinae</taxon>
        <taxon>Tanacetum</taxon>
    </lineage>
</organism>